<sequence length="226" mass="25119">MTVPTRHGHQRLIIASLADDNNGYNAMQVCVSTKTAWSGFLHAAFDCNGGNWPFKRFNRTFSNVAHRLCSLELKTSLLTNHLDDHELALTYRAIAKLEFSMLAIGVFEGIGIMKHAQILHEGNRGQYFNFDKAGKGVWKKGIKKIDPSLTKPEAGGDRIDNELGQIRDRIHVDNSFAAPTDYSEINDDRFRLMQILVADLLTAMAANSDATIPTSTNLTACKNLPE</sequence>
<name>A0ABX0VWV1_9RHOB</name>
<protein>
    <submittedName>
        <fullName evidence="1">Uncharacterized protein</fullName>
    </submittedName>
</protein>
<reference evidence="1 2" key="1">
    <citation type="submission" date="2020-03" db="EMBL/GenBank/DDBJ databases">
        <title>Bacterial isolates of synthetic phycosphere.</title>
        <authorList>
            <person name="Fu H."/>
            <person name="Moran M.A."/>
        </authorList>
    </citation>
    <scope>NUCLEOTIDE SEQUENCE [LARGE SCALE GENOMIC DNA]</scope>
    <source>
        <strain evidence="1 2">HF1</strain>
    </source>
</reference>
<gene>
    <name evidence="1" type="ORF">HCZ30_07475</name>
</gene>
<dbReference type="EMBL" id="JAATOP010000004">
    <property type="protein sequence ID" value="NIY72274.1"/>
    <property type="molecule type" value="Genomic_DNA"/>
</dbReference>
<evidence type="ECO:0000313" key="1">
    <source>
        <dbReference type="EMBL" id="NIY72274.1"/>
    </source>
</evidence>
<keyword evidence="2" id="KW-1185">Reference proteome</keyword>
<evidence type="ECO:0000313" key="2">
    <source>
        <dbReference type="Proteomes" id="UP000709466"/>
    </source>
</evidence>
<comment type="caution">
    <text evidence="1">The sequence shown here is derived from an EMBL/GenBank/DDBJ whole genome shotgun (WGS) entry which is preliminary data.</text>
</comment>
<proteinExistence type="predicted"/>
<dbReference type="Proteomes" id="UP000709466">
    <property type="component" value="Unassembled WGS sequence"/>
</dbReference>
<dbReference type="RefSeq" id="WP_167637656.1">
    <property type="nucleotide sequence ID" value="NZ_JAATOP010000004.1"/>
</dbReference>
<organism evidence="1 2">
    <name type="scientific">Marivivens donghaensis</name>
    <dbReference type="NCBI Taxonomy" id="1699413"/>
    <lineage>
        <taxon>Bacteria</taxon>
        <taxon>Pseudomonadati</taxon>
        <taxon>Pseudomonadota</taxon>
        <taxon>Alphaproteobacteria</taxon>
        <taxon>Rhodobacterales</taxon>
        <taxon>Paracoccaceae</taxon>
        <taxon>Marivivens group</taxon>
        <taxon>Marivivens</taxon>
    </lineage>
</organism>
<accession>A0ABX0VWV1</accession>